<dbReference type="InterPro" id="IPR051533">
    <property type="entry name" value="WaaL-like"/>
</dbReference>
<dbReference type="AlphaFoldDB" id="A0A127Q111"/>
<feature type="transmembrane region" description="Helical" evidence="5">
    <location>
        <begin position="59"/>
        <end position="78"/>
    </location>
</feature>
<dbReference type="PANTHER" id="PTHR37422:SF17">
    <property type="entry name" value="O-ANTIGEN LIGASE"/>
    <property type="match status" value="1"/>
</dbReference>
<feature type="transmembrane region" description="Helical" evidence="5">
    <location>
        <begin position="150"/>
        <end position="169"/>
    </location>
</feature>
<reference evidence="7 8" key="1">
    <citation type="submission" date="2015-11" db="EMBL/GenBank/DDBJ databases">
        <title>Exploring the genomic traits of fungus-feeding bacterial genus Collimonas.</title>
        <authorList>
            <person name="Song C."/>
            <person name="Schmidt R."/>
            <person name="de Jager V."/>
            <person name="Krzyzanowska D."/>
            <person name="Jongedijk E."/>
            <person name="Cankar K."/>
            <person name="Beekwilder J."/>
            <person name="van Veen A."/>
            <person name="de Boer W."/>
            <person name="van Veen J.A."/>
            <person name="Garbeva P."/>
        </authorList>
    </citation>
    <scope>NUCLEOTIDE SEQUENCE [LARGE SCALE GENOMIC DNA]</scope>
    <source>
        <strain evidence="7 8">Ter91</strain>
    </source>
</reference>
<organism evidence="7 8">
    <name type="scientific">Collimonas pratensis</name>
    <dbReference type="NCBI Taxonomy" id="279113"/>
    <lineage>
        <taxon>Bacteria</taxon>
        <taxon>Pseudomonadati</taxon>
        <taxon>Pseudomonadota</taxon>
        <taxon>Betaproteobacteria</taxon>
        <taxon>Burkholderiales</taxon>
        <taxon>Oxalobacteraceae</taxon>
        <taxon>Collimonas</taxon>
    </lineage>
</organism>
<feature type="transmembrane region" description="Helical" evidence="5">
    <location>
        <begin position="90"/>
        <end position="107"/>
    </location>
</feature>
<evidence type="ECO:0000256" key="5">
    <source>
        <dbReference type="SAM" id="Phobius"/>
    </source>
</evidence>
<dbReference type="KEGG" id="cpra:CPter91_1141"/>
<sequence length="414" mass="46575">MRYLKFVILFIVMCFPVLTMTVKGGANTCIYSLLLLSLVYFVFQRKQDAFSFSYLLRKYWPMHLAMAGMIFAILVNQISTSDFFLKTYDTSSRLAFFLPITWLLLQISASDLKLFQWGLVAGAVGSAIKIEWIGLNQSSMPGIIDFMNRIPYGDVSLMLGILSLLSIGWNRRGDKFSVAIKTMGGISGIYASYLSEARGGWIALPILAFVILSMLNKTKLNHRFAIFAIALILMVSTYSFNKIIQDRVHAAASDITKYVDGENQDTSVGIRFQLWRGSWVLFKEHPVFGVGREEFYPDALQDLAKRHVITQQATDFGHSHNEFFYNMATLGIFGLLAILAIFFVPGYYFLQATRHSDRDIKTAGRMGLTLCLGFLIFGLTEAIFFMPAICAFFSMSVAVCFAFVVKRKEALASS</sequence>
<dbReference type="EMBL" id="CP013234">
    <property type="protein sequence ID" value="AMP03525.1"/>
    <property type="molecule type" value="Genomic_DNA"/>
</dbReference>
<keyword evidence="7" id="KW-0436">Ligase</keyword>
<dbReference type="OrthoDB" id="8576060at2"/>
<proteinExistence type="predicted"/>
<protein>
    <submittedName>
        <fullName evidence="7">O-Antigen ligase family protein</fullName>
    </submittedName>
</protein>
<evidence type="ECO:0000313" key="8">
    <source>
        <dbReference type="Proteomes" id="UP000074561"/>
    </source>
</evidence>
<name>A0A127Q111_9BURK</name>
<feature type="transmembrane region" description="Helical" evidence="5">
    <location>
        <begin position="199"/>
        <end position="216"/>
    </location>
</feature>
<dbReference type="RefSeq" id="WP_061937931.1">
    <property type="nucleotide sequence ID" value="NZ_CP013234.1"/>
</dbReference>
<feature type="domain" description="O-antigen ligase-related" evidence="6">
    <location>
        <begin position="188"/>
        <end position="338"/>
    </location>
</feature>
<feature type="transmembrane region" description="Helical" evidence="5">
    <location>
        <begin position="176"/>
        <end position="193"/>
    </location>
</feature>
<keyword evidence="4 5" id="KW-0472">Membrane</keyword>
<dbReference type="Proteomes" id="UP000074561">
    <property type="component" value="Chromosome"/>
</dbReference>
<dbReference type="InterPro" id="IPR007016">
    <property type="entry name" value="O-antigen_ligase-rel_domated"/>
</dbReference>
<feature type="transmembrane region" description="Helical" evidence="5">
    <location>
        <begin position="323"/>
        <end position="350"/>
    </location>
</feature>
<feature type="transmembrane region" description="Helical" evidence="5">
    <location>
        <begin position="362"/>
        <end position="379"/>
    </location>
</feature>
<evidence type="ECO:0000256" key="4">
    <source>
        <dbReference type="ARBA" id="ARBA00023136"/>
    </source>
</evidence>
<dbReference type="STRING" id="279113.CPter91_1141"/>
<evidence type="ECO:0000256" key="1">
    <source>
        <dbReference type="ARBA" id="ARBA00004141"/>
    </source>
</evidence>
<feature type="transmembrane region" description="Helical" evidence="5">
    <location>
        <begin position="6"/>
        <end position="39"/>
    </location>
</feature>
<accession>A0A127Q111</accession>
<evidence type="ECO:0000256" key="2">
    <source>
        <dbReference type="ARBA" id="ARBA00022692"/>
    </source>
</evidence>
<keyword evidence="3 5" id="KW-1133">Transmembrane helix</keyword>
<gene>
    <name evidence="7" type="ORF">CPter91_1141</name>
</gene>
<evidence type="ECO:0000313" key="7">
    <source>
        <dbReference type="EMBL" id="AMP03525.1"/>
    </source>
</evidence>
<dbReference type="PATRIC" id="fig|279113.9.peg.1140"/>
<evidence type="ECO:0000259" key="6">
    <source>
        <dbReference type="Pfam" id="PF04932"/>
    </source>
</evidence>
<dbReference type="PANTHER" id="PTHR37422">
    <property type="entry name" value="TEICHURONIC ACID BIOSYNTHESIS PROTEIN TUAE"/>
    <property type="match status" value="1"/>
</dbReference>
<evidence type="ECO:0000256" key="3">
    <source>
        <dbReference type="ARBA" id="ARBA00022989"/>
    </source>
</evidence>
<dbReference type="Pfam" id="PF04932">
    <property type="entry name" value="Wzy_C"/>
    <property type="match status" value="1"/>
</dbReference>
<dbReference type="GO" id="GO:0016020">
    <property type="term" value="C:membrane"/>
    <property type="evidence" value="ECO:0007669"/>
    <property type="project" value="UniProtKB-SubCell"/>
</dbReference>
<feature type="transmembrane region" description="Helical" evidence="5">
    <location>
        <begin position="385"/>
        <end position="405"/>
    </location>
</feature>
<dbReference type="GO" id="GO:0016874">
    <property type="term" value="F:ligase activity"/>
    <property type="evidence" value="ECO:0007669"/>
    <property type="project" value="UniProtKB-KW"/>
</dbReference>
<feature type="transmembrane region" description="Helical" evidence="5">
    <location>
        <begin position="114"/>
        <end position="130"/>
    </location>
</feature>
<keyword evidence="2 5" id="KW-0812">Transmembrane</keyword>
<feature type="transmembrane region" description="Helical" evidence="5">
    <location>
        <begin position="223"/>
        <end position="240"/>
    </location>
</feature>
<comment type="subcellular location">
    <subcellularLocation>
        <location evidence="1">Membrane</location>
        <topology evidence="1">Multi-pass membrane protein</topology>
    </subcellularLocation>
</comment>